<dbReference type="PANTHER" id="PTHR15727:SF4">
    <property type="entry name" value="E3 UBIQUITIN-PROTEIN LIGASE DZIP3"/>
    <property type="match status" value="1"/>
</dbReference>
<evidence type="ECO:0000313" key="3">
    <source>
        <dbReference type="Proteomes" id="UP000010556"/>
    </source>
</evidence>
<reference evidence="3" key="1">
    <citation type="journal article" date="2013" name="Science">
        <title>Comparative analysis of bat genomes provides insight into the evolution of flight and immunity.</title>
        <authorList>
            <person name="Zhang G."/>
            <person name="Cowled C."/>
            <person name="Shi Z."/>
            <person name="Huang Z."/>
            <person name="Bishop-Lilly K.A."/>
            <person name="Fang X."/>
            <person name="Wynne J.W."/>
            <person name="Xiong Z."/>
            <person name="Baker M.L."/>
            <person name="Zhao W."/>
            <person name="Tachedjian M."/>
            <person name="Zhu Y."/>
            <person name="Zhou P."/>
            <person name="Jiang X."/>
            <person name="Ng J."/>
            <person name="Yang L."/>
            <person name="Wu L."/>
            <person name="Xiao J."/>
            <person name="Feng Y."/>
            <person name="Chen Y."/>
            <person name="Sun X."/>
            <person name="Zhang Y."/>
            <person name="Marsh G.A."/>
            <person name="Crameri G."/>
            <person name="Broder C.C."/>
            <person name="Frey K.G."/>
            <person name="Wang L.F."/>
            <person name="Wang J."/>
        </authorList>
    </citation>
    <scope>NUCLEOTIDE SEQUENCE [LARGE SCALE GENOMIC DNA]</scope>
</reference>
<dbReference type="GO" id="GO:0000209">
    <property type="term" value="P:protein polyubiquitination"/>
    <property type="evidence" value="ECO:0007669"/>
    <property type="project" value="TreeGrafter"/>
</dbReference>
<accession>L5M403</accession>
<proteinExistence type="predicted"/>
<evidence type="ECO:0000256" key="1">
    <source>
        <dbReference type="SAM" id="MobiDB-lite"/>
    </source>
</evidence>
<keyword evidence="3" id="KW-1185">Reference proteome</keyword>
<dbReference type="PANTHER" id="PTHR15727">
    <property type="entry name" value="RING FINGER PROTEIN 214"/>
    <property type="match status" value="1"/>
</dbReference>
<dbReference type="GO" id="GO:0004842">
    <property type="term" value="F:ubiquitin-protein transferase activity"/>
    <property type="evidence" value="ECO:0007669"/>
    <property type="project" value="TreeGrafter"/>
</dbReference>
<organism evidence="2 3">
    <name type="scientific">Myotis davidii</name>
    <name type="common">David's myotis</name>
    <dbReference type="NCBI Taxonomy" id="225400"/>
    <lineage>
        <taxon>Eukaryota</taxon>
        <taxon>Metazoa</taxon>
        <taxon>Chordata</taxon>
        <taxon>Craniata</taxon>
        <taxon>Vertebrata</taxon>
        <taxon>Euteleostomi</taxon>
        <taxon>Mammalia</taxon>
        <taxon>Eutheria</taxon>
        <taxon>Laurasiatheria</taxon>
        <taxon>Chiroptera</taxon>
        <taxon>Yangochiroptera</taxon>
        <taxon>Vespertilionidae</taxon>
        <taxon>Myotis</taxon>
    </lineage>
</organism>
<dbReference type="EMBL" id="KB104372">
    <property type="protein sequence ID" value="ELK33394.1"/>
    <property type="molecule type" value="Genomic_DNA"/>
</dbReference>
<feature type="non-terminal residue" evidence="2">
    <location>
        <position position="1"/>
    </location>
</feature>
<dbReference type="GO" id="GO:0003723">
    <property type="term" value="F:RNA binding"/>
    <property type="evidence" value="ECO:0007669"/>
    <property type="project" value="TreeGrafter"/>
</dbReference>
<dbReference type="Proteomes" id="UP000010556">
    <property type="component" value="Unassembled WGS sequence"/>
</dbReference>
<feature type="compositionally biased region" description="Polar residues" evidence="1">
    <location>
        <begin position="131"/>
        <end position="147"/>
    </location>
</feature>
<dbReference type="GO" id="GO:0031593">
    <property type="term" value="F:polyubiquitin modification-dependent protein binding"/>
    <property type="evidence" value="ECO:0007669"/>
    <property type="project" value="TreeGrafter"/>
</dbReference>
<gene>
    <name evidence="2" type="ORF">MDA_GLEAN10008529</name>
</gene>
<name>L5M403_MYODS</name>
<sequence>DKQEKDIPSNLMPVNQLLEVKKLLCTINNLPKGVDPYIKKFVEENISFQTVQDYTEAENKFLVMKMVIQENEICDKFMSLVYFGRGLLRCAQKRYNGGLLEFYKSLQEIGDTNDHWFDIDPTEDEDLPTTFKGQPTPARSSSVATAS</sequence>
<dbReference type="GO" id="GO:0005737">
    <property type="term" value="C:cytoplasm"/>
    <property type="evidence" value="ECO:0007669"/>
    <property type="project" value="TreeGrafter"/>
</dbReference>
<feature type="region of interest" description="Disordered" evidence="1">
    <location>
        <begin position="123"/>
        <end position="147"/>
    </location>
</feature>
<protein>
    <submittedName>
        <fullName evidence="2">E3 ubiquitin-protein ligase DZIP3</fullName>
    </submittedName>
</protein>
<evidence type="ECO:0000313" key="2">
    <source>
        <dbReference type="EMBL" id="ELK33394.1"/>
    </source>
</evidence>
<dbReference type="AlphaFoldDB" id="L5M403"/>